<name>D2UZS2_NAEGR</name>
<feature type="region of interest" description="Disordered" evidence="1">
    <location>
        <begin position="178"/>
        <end position="199"/>
    </location>
</feature>
<dbReference type="OMA" id="CIRIRVY"/>
<accession>D2UZS2</accession>
<dbReference type="VEuPathDB" id="AmoebaDB:NAEGRDRAFT_77959"/>
<feature type="compositionally biased region" description="Low complexity" evidence="1">
    <location>
        <begin position="178"/>
        <end position="193"/>
    </location>
</feature>
<dbReference type="Proteomes" id="UP000006671">
    <property type="component" value="Unassembled WGS sequence"/>
</dbReference>
<proteinExistence type="predicted"/>
<dbReference type="GeneID" id="8858896"/>
<dbReference type="AlphaFoldDB" id="D2UZS2"/>
<protein>
    <submittedName>
        <fullName evidence="2">Octicosapeptide/Phox/Bem1p domain-containing protein</fullName>
    </submittedName>
</protein>
<sequence length="204" mass="23344">MMQNENAAPKLYGKVYFYVKKSRSDSKTESVGTPKHEEIRKIALPQSYDEFYNQIMLSLAKDSKVSHHLSDSVLPLKTNSCIEKKNNIILKYLSSDDSWKEFSSQSEYGEALTLCQNTKIHCLRIRVYYKKNLFNSKSSSKSKKSNTLVSQTYHNLTVCSDFEELQRLLREHANYSFTESSSSTSSPNSSPTESKTDQFSLLVC</sequence>
<reference evidence="2 3" key="1">
    <citation type="journal article" date="2010" name="Cell">
        <title>The genome of Naegleria gruberi illuminates early eukaryotic versatility.</title>
        <authorList>
            <person name="Fritz-Laylin L.K."/>
            <person name="Prochnik S.E."/>
            <person name="Ginger M.L."/>
            <person name="Dacks J.B."/>
            <person name="Carpenter M.L."/>
            <person name="Field M.C."/>
            <person name="Kuo A."/>
            <person name="Paredez A."/>
            <person name="Chapman J."/>
            <person name="Pham J."/>
            <person name="Shu S."/>
            <person name="Neupane R."/>
            <person name="Cipriano M."/>
            <person name="Mancuso J."/>
            <person name="Tu H."/>
            <person name="Salamov A."/>
            <person name="Lindquist E."/>
            <person name="Shapiro H."/>
            <person name="Lucas S."/>
            <person name="Grigoriev I.V."/>
            <person name="Cande W.Z."/>
            <person name="Fulton C."/>
            <person name="Rokhsar D.S."/>
            <person name="Dawson S.C."/>
        </authorList>
    </citation>
    <scope>NUCLEOTIDE SEQUENCE [LARGE SCALE GENOMIC DNA]</scope>
    <source>
        <strain evidence="2 3">NEG-M</strain>
    </source>
</reference>
<organism evidence="3">
    <name type="scientific">Naegleria gruberi</name>
    <name type="common">Amoeba</name>
    <dbReference type="NCBI Taxonomy" id="5762"/>
    <lineage>
        <taxon>Eukaryota</taxon>
        <taxon>Discoba</taxon>
        <taxon>Heterolobosea</taxon>
        <taxon>Tetramitia</taxon>
        <taxon>Eutetramitia</taxon>
        <taxon>Vahlkampfiidae</taxon>
        <taxon>Naegleria</taxon>
    </lineage>
</organism>
<evidence type="ECO:0000256" key="1">
    <source>
        <dbReference type="SAM" id="MobiDB-lite"/>
    </source>
</evidence>
<dbReference type="OrthoDB" id="10372705at2759"/>
<dbReference type="RefSeq" id="XP_002682955.1">
    <property type="nucleotide sequence ID" value="XM_002682909.1"/>
</dbReference>
<evidence type="ECO:0000313" key="2">
    <source>
        <dbReference type="EMBL" id="EFC50211.1"/>
    </source>
</evidence>
<keyword evidence="3" id="KW-1185">Reference proteome</keyword>
<dbReference type="KEGG" id="ngr:NAEGRDRAFT_77959"/>
<evidence type="ECO:0000313" key="3">
    <source>
        <dbReference type="Proteomes" id="UP000006671"/>
    </source>
</evidence>
<dbReference type="EMBL" id="GG738846">
    <property type="protein sequence ID" value="EFC50211.1"/>
    <property type="molecule type" value="Genomic_DNA"/>
</dbReference>
<dbReference type="InParanoid" id="D2UZS2"/>
<gene>
    <name evidence="2" type="ORF">NAEGRDRAFT_77959</name>
</gene>